<dbReference type="PIRSF" id="PIRSF002741">
    <property type="entry name" value="MppA"/>
    <property type="match status" value="1"/>
</dbReference>
<evidence type="ECO:0000259" key="4">
    <source>
        <dbReference type="Pfam" id="PF00496"/>
    </source>
</evidence>
<name>A0A398C7I3_9BURK</name>
<dbReference type="OrthoDB" id="9801799at2"/>
<dbReference type="InterPro" id="IPR030678">
    <property type="entry name" value="Peptide/Ni-bd"/>
</dbReference>
<dbReference type="RefSeq" id="WP_119108889.1">
    <property type="nucleotide sequence ID" value="NZ_QXJC01000003.1"/>
</dbReference>
<evidence type="ECO:0000313" key="6">
    <source>
        <dbReference type="Proteomes" id="UP000266302"/>
    </source>
</evidence>
<dbReference type="Gene3D" id="3.10.105.10">
    <property type="entry name" value="Dipeptide-binding Protein, Domain 3"/>
    <property type="match status" value="1"/>
</dbReference>
<evidence type="ECO:0000256" key="1">
    <source>
        <dbReference type="ARBA" id="ARBA00005695"/>
    </source>
</evidence>
<sequence length="496" mass="54382">MLRLAVHFLVALLLAVPGPGAVAQAQTVSSRVVFSLSLEPGGLDPTIAPSASIGEVVHYNVLEGLIKIEESGATTPLLASSWKVEEGGTTYRFVLRKNVHFHDGALFDAAAVRFSFERAMAPGSANKSKKSLFDNIASIETPDPYTVVLHLRHPDANTLFRLGEGPAVVLHPASAAQAVTAPIGTGPYRFESWKRGYGISLVKFEGYRNAPDVHIREVLFRFINQPAAQAEALEAREVDVFFNIATQAVAHFQANSAYQVLIGASSGKGMLAINNRKTPLNDVRVRRAIVHAIDRERFIQEVLDGRGKAIGSHFSPTDAGYVHLAGLYPYDPERAQALMREAGVALPLKLRLTLPPTPYARGGAPLIVAALARIGIEVETQEVDWAHWMSGPFSGNFDLTLINHVEPLDYQIYTDPDYYFGYDSAEFRDLVARHAASGNARERQVLFAKIQRKLAADAVNAWIFAPQISTVARKGLKGLWMNYPIFVHDLAALRWE</sequence>
<evidence type="ECO:0000256" key="3">
    <source>
        <dbReference type="SAM" id="SignalP"/>
    </source>
</evidence>
<dbReference type="Proteomes" id="UP000266302">
    <property type="component" value="Unassembled WGS sequence"/>
</dbReference>
<dbReference type="GO" id="GO:0043190">
    <property type="term" value="C:ATP-binding cassette (ABC) transporter complex"/>
    <property type="evidence" value="ECO:0007669"/>
    <property type="project" value="InterPro"/>
</dbReference>
<dbReference type="SUPFAM" id="SSF53850">
    <property type="entry name" value="Periplasmic binding protein-like II"/>
    <property type="match status" value="1"/>
</dbReference>
<dbReference type="CDD" id="cd08494">
    <property type="entry name" value="PBP2_NikA_DppA_OppA_like_6"/>
    <property type="match status" value="1"/>
</dbReference>
<proteinExistence type="inferred from homology"/>
<dbReference type="GO" id="GO:0015833">
    <property type="term" value="P:peptide transport"/>
    <property type="evidence" value="ECO:0007669"/>
    <property type="project" value="TreeGrafter"/>
</dbReference>
<reference evidence="5 6" key="1">
    <citation type="submission" date="2018-09" db="EMBL/GenBank/DDBJ databases">
        <title>Draft genome of Simplicispira sp. NY-02.</title>
        <authorList>
            <person name="Im W.T."/>
        </authorList>
    </citation>
    <scope>NUCLEOTIDE SEQUENCE [LARGE SCALE GENOMIC DNA]</scope>
    <source>
        <strain evidence="5 6">NY-02</strain>
    </source>
</reference>
<feature type="signal peptide" evidence="3">
    <location>
        <begin position="1"/>
        <end position="23"/>
    </location>
</feature>
<feature type="domain" description="Solute-binding protein family 5" evidence="4">
    <location>
        <begin position="75"/>
        <end position="405"/>
    </location>
</feature>
<evidence type="ECO:0000313" key="5">
    <source>
        <dbReference type="EMBL" id="RID98224.1"/>
    </source>
</evidence>
<feature type="chain" id="PRO_5017377841" evidence="3">
    <location>
        <begin position="24"/>
        <end position="496"/>
    </location>
</feature>
<accession>A0A398C7I3</accession>
<comment type="similarity">
    <text evidence="1">Belongs to the bacterial solute-binding protein 5 family.</text>
</comment>
<dbReference type="Pfam" id="PF00496">
    <property type="entry name" value="SBP_bac_5"/>
    <property type="match status" value="1"/>
</dbReference>
<dbReference type="Gene3D" id="3.40.190.10">
    <property type="entry name" value="Periplasmic binding protein-like II"/>
    <property type="match status" value="1"/>
</dbReference>
<dbReference type="GO" id="GO:1904680">
    <property type="term" value="F:peptide transmembrane transporter activity"/>
    <property type="evidence" value="ECO:0007669"/>
    <property type="project" value="TreeGrafter"/>
</dbReference>
<dbReference type="PANTHER" id="PTHR30290:SF38">
    <property type="entry name" value="D,D-DIPEPTIDE-BINDING PERIPLASMIC PROTEIN DDPA-RELATED"/>
    <property type="match status" value="1"/>
</dbReference>
<dbReference type="PANTHER" id="PTHR30290">
    <property type="entry name" value="PERIPLASMIC BINDING COMPONENT OF ABC TRANSPORTER"/>
    <property type="match status" value="1"/>
</dbReference>
<dbReference type="EMBL" id="QXJC01000003">
    <property type="protein sequence ID" value="RID98224.1"/>
    <property type="molecule type" value="Genomic_DNA"/>
</dbReference>
<comment type="caution">
    <text evidence="5">The sequence shown here is derived from an EMBL/GenBank/DDBJ whole genome shotgun (WGS) entry which is preliminary data.</text>
</comment>
<dbReference type="AlphaFoldDB" id="A0A398C7I3"/>
<dbReference type="InterPro" id="IPR000914">
    <property type="entry name" value="SBP_5_dom"/>
</dbReference>
<keyword evidence="6" id="KW-1185">Reference proteome</keyword>
<protein>
    <submittedName>
        <fullName evidence="5">ABC transporter substrate-binding protein</fullName>
    </submittedName>
</protein>
<keyword evidence="2 3" id="KW-0732">Signal</keyword>
<gene>
    <name evidence="5" type="ORF">D3F03_08185</name>
</gene>
<dbReference type="InterPro" id="IPR039424">
    <property type="entry name" value="SBP_5"/>
</dbReference>
<evidence type="ECO:0000256" key="2">
    <source>
        <dbReference type="ARBA" id="ARBA00022729"/>
    </source>
</evidence>
<organism evidence="5 6">
    <name type="scientific">Simplicispira hankyongi</name>
    <dbReference type="NCBI Taxonomy" id="2315688"/>
    <lineage>
        <taxon>Bacteria</taxon>
        <taxon>Pseudomonadati</taxon>
        <taxon>Pseudomonadota</taxon>
        <taxon>Betaproteobacteria</taxon>
        <taxon>Burkholderiales</taxon>
        <taxon>Comamonadaceae</taxon>
        <taxon>Simplicispira</taxon>
    </lineage>
</organism>
<dbReference type="GO" id="GO:0030288">
    <property type="term" value="C:outer membrane-bounded periplasmic space"/>
    <property type="evidence" value="ECO:0007669"/>
    <property type="project" value="UniProtKB-ARBA"/>
</dbReference>